<accession>A0A392SQZ8</accession>
<protein>
    <submittedName>
        <fullName evidence="2">Uncharacterized protein</fullName>
    </submittedName>
</protein>
<proteinExistence type="predicted"/>
<dbReference type="Proteomes" id="UP000265520">
    <property type="component" value="Unassembled WGS sequence"/>
</dbReference>
<organism evidence="2 3">
    <name type="scientific">Trifolium medium</name>
    <dbReference type="NCBI Taxonomy" id="97028"/>
    <lineage>
        <taxon>Eukaryota</taxon>
        <taxon>Viridiplantae</taxon>
        <taxon>Streptophyta</taxon>
        <taxon>Embryophyta</taxon>
        <taxon>Tracheophyta</taxon>
        <taxon>Spermatophyta</taxon>
        <taxon>Magnoliopsida</taxon>
        <taxon>eudicotyledons</taxon>
        <taxon>Gunneridae</taxon>
        <taxon>Pentapetalae</taxon>
        <taxon>rosids</taxon>
        <taxon>fabids</taxon>
        <taxon>Fabales</taxon>
        <taxon>Fabaceae</taxon>
        <taxon>Papilionoideae</taxon>
        <taxon>50 kb inversion clade</taxon>
        <taxon>NPAAA clade</taxon>
        <taxon>Hologalegina</taxon>
        <taxon>IRL clade</taxon>
        <taxon>Trifolieae</taxon>
        <taxon>Trifolium</taxon>
    </lineage>
</organism>
<dbReference type="AlphaFoldDB" id="A0A392SQZ8"/>
<name>A0A392SQZ8_9FABA</name>
<sequence length="63" mass="7145">SNSHITTEEKKLISTGDVDIVTEPKHFDVVSKSMFTVSESGEQSETREEVTEDNFTHRRFSSP</sequence>
<keyword evidence="3" id="KW-1185">Reference proteome</keyword>
<dbReference type="EMBL" id="LXQA010422599">
    <property type="protein sequence ID" value="MCI50827.1"/>
    <property type="molecule type" value="Genomic_DNA"/>
</dbReference>
<reference evidence="2 3" key="1">
    <citation type="journal article" date="2018" name="Front. Plant Sci.">
        <title>Red Clover (Trifolium pratense) and Zigzag Clover (T. medium) - A Picture of Genomic Similarities and Differences.</title>
        <authorList>
            <person name="Dluhosova J."/>
            <person name="Istvanek J."/>
            <person name="Nedelnik J."/>
            <person name="Repkova J."/>
        </authorList>
    </citation>
    <scope>NUCLEOTIDE SEQUENCE [LARGE SCALE GENOMIC DNA]</scope>
    <source>
        <strain evidence="3">cv. 10/8</strain>
        <tissue evidence="2">Leaf</tissue>
    </source>
</reference>
<evidence type="ECO:0000256" key="1">
    <source>
        <dbReference type="SAM" id="MobiDB-lite"/>
    </source>
</evidence>
<feature type="region of interest" description="Disordered" evidence="1">
    <location>
        <begin position="38"/>
        <end position="63"/>
    </location>
</feature>
<feature type="non-terminal residue" evidence="2">
    <location>
        <position position="1"/>
    </location>
</feature>
<comment type="caution">
    <text evidence="2">The sequence shown here is derived from an EMBL/GenBank/DDBJ whole genome shotgun (WGS) entry which is preliminary data.</text>
</comment>
<evidence type="ECO:0000313" key="2">
    <source>
        <dbReference type="EMBL" id="MCI50827.1"/>
    </source>
</evidence>
<evidence type="ECO:0000313" key="3">
    <source>
        <dbReference type="Proteomes" id="UP000265520"/>
    </source>
</evidence>